<accession>A0ABS2WVH8</accession>
<dbReference type="Gene3D" id="3.40.50.2000">
    <property type="entry name" value="Glycogen Phosphorylase B"/>
    <property type="match status" value="2"/>
</dbReference>
<reference evidence="1 2" key="3">
    <citation type="submission" date="2021-02" db="EMBL/GenBank/DDBJ databases">
        <authorList>
            <person name="Merkel A.Y."/>
        </authorList>
    </citation>
    <scope>NUCLEOTIDE SEQUENCE [LARGE SCALE GENOMIC DNA]</scope>
    <source>
        <strain evidence="1 2">T05b</strain>
    </source>
</reference>
<protein>
    <submittedName>
        <fullName evidence="1">Glycosyltransferase family 4 protein</fullName>
    </submittedName>
</protein>
<sequence length="400" mass="43816">MRILHTISQLPGKTGSGIFLQELFRIGKEKGYTQGVLAGIPALGYDIHIEGLEHFFPVRFNTPLLPFDVVGMSDVMPYPSRTFSSLTPTEIDAYEAAFTEAIHHAVANFKPDVILGNHLWILSALVRKLYPHIPFLCLCHGTDLRQGELAPHLGVHVKPWLRECTQIFALNEPQKKTIMERFNISDARVSVNGSGYDAAKFFPTPKPKAPPVKVLYIGKLSNAKGVPSLLRAMERLPFLPHEVTLTCIGGGSGPETEAILAHLATTPFHALGFVSHETLITHLYTSHVFVLPSFYEGLPLVVLEALASGLRVVCTDLPGLEPFLGPLPKGAMAYVPLPPMASVDVPKPEGLDAFEEALARALEMNIRAVLVGETLDEKGVQHALLPKSWGGLFERIEAYM</sequence>
<proteinExistence type="predicted"/>
<evidence type="ECO:0000313" key="1">
    <source>
        <dbReference type="EMBL" id="MBN2965229.1"/>
    </source>
</evidence>
<name>A0ABS2WVH8_9BACT</name>
<dbReference type="Pfam" id="PF13692">
    <property type="entry name" value="Glyco_trans_1_4"/>
    <property type="match status" value="1"/>
</dbReference>
<dbReference type="InterPro" id="IPR050194">
    <property type="entry name" value="Glycosyltransferase_grp1"/>
</dbReference>
<dbReference type="SUPFAM" id="SSF53756">
    <property type="entry name" value="UDP-Glycosyltransferase/glycogen phosphorylase"/>
    <property type="match status" value="1"/>
</dbReference>
<reference evidence="1 2" key="2">
    <citation type="submission" date="2021-02" db="EMBL/GenBank/DDBJ databases">
        <title>Sulfurospirillum tamanensis sp. nov.</title>
        <authorList>
            <person name="Frolova A."/>
            <person name="Merkel A."/>
            <person name="Slobodkin A."/>
        </authorList>
    </citation>
    <scope>NUCLEOTIDE SEQUENCE [LARGE SCALE GENOMIC DNA]</scope>
    <source>
        <strain evidence="1 2">T05b</strain>
    </source>
</reference>
<dbReference type="PANTHER" id="PTHR45947">
    <property type="entry name" value="SULFOQUINOVOSYL TRANSFERASE SQD2"/>
    <property type="match status" value="1"/>
</dbReference>
<dbReference type="CDD" id="cd03801">
    <property type="entry name" value="GT4_PimA-like"/>
    <property type="match status" value="1"/>
</dbReference>
<comment type="caution">
    <text evidence="1">The sequence shown here is derived from an EMBL/GenBank/DDBJ whole genome shotgun (WGS) entry which is preliminary data.</text>
</comment>
<organism evidence="1 2">
    <name type="scientific">Sulfurospirillum tamanense</name>
    <dbReference type="NCBI Taxonomy" id="2813362"/>
    <lineage>
        <taxon>Bacteria</taxon>
        <taxon>Pseudomonadati</taxon>
        <taxon>Campylobacterota</taxon>
        <taxon>Epsilonproteobacteria</taxon>
        <taxon>Campylobacterales</taxon>
        <taxon>Sulfurospirillaceae</taxon>
        <taxon>Sulfurospirillum</taxon>
    </lineage>
</organism>
<evidence type="ECO:0000313" key="2">
    <source>
        <dbReference type="Proteomes" id="UP000703590"/>
    </source>
</evidence>
<dbReference type="Proteomes" id="UP000703590">
    <property type="component" value="Unassembled WGS sequence"/>
</dbReference>
<reference evidence="2" key="1">
    <citation type="submission" date="2021-02" db="EMBL/GenBank/DDBJ databases">
        <title>Sulfurospirillum tamanensis sp. nov.</title>
        <authorList>
            <person name="Merkel A.Y."/>
        </authorList>
    </citation>
    <scope>NUCLEOTIDE SEQUENCE [LARGE SCALE GENOMIC DNA]</scope>
    <source>
        <strain evidence="2">T05b</strain>
    </source>
</reference>
<dbReference type="EMBL" id="JAFHKK010000028">
    <property type="protein sequence ID" value="MBN2965229.1"/>
    <property type="molecule type" value="Genomic_DNA"/>
</dbReference>
<dbReference type="RefSeq" id="WP_205459776.1">
    <property type="nucleotide sequence ID" value="NZ_JAFHKK010000028.1"/>
</dbReference>
<gene>
    <name evidence="1" type="ORF">JWV37_10585</name>
</gene>
<dbReference type="PANTHER" id="PTHR45947:SF3">
    <property type="entry name" value="SULFOQUINOVOSYL TRANSFERASE SQD2"/>
    <property type="match status" value="1"/>
</dbReference>
<keyword evidence="2" id="KW-1185">Reference proteome</keyword>